<dbReference type="AlphaFoldDB" id="F8QDB2"/>
<reference evidence="3" key="1">
    <citation type="journal article" date="2011" name="Science">
        <title>The plant cell wall-decomposing machinery underlies the functional diversity of forest fungi.</title>
        <authorList>
            <person name="Eastwood D.C."/>
            <person name="Floudas D."/>
            <person name="Binder M."/>
            <person name="Majcherczyk A."/>
            <person name="Schneider P."/>
            <person name="Aerts A."/>
            <person name="Asiegbu F.O."/>
            <person name="Baker S.E."/>
            <person name="Barry K."/>
            <person name="Bendiksby M."/>
            <person name="Blumentritt M."/>
            <person name="Coutinho P.M."/>
            <person name="Cullen D."/>
            <person name="de Vries R.P."/>
            <person name="Gathman A."/>
            <person name="Goodell B."/>
            <person name="Henrissat B."/>
            <person name="Ihrmark K."/>
            <person name="Kauserud H."/>
            <person name="Kohler A."/>
            <person name="LaButti K."/>
            <person name="Lapidus A."/>
            <person name="Lavin J.L."/>
            <person name="Lee Y.-H."/>
            <person name="Lindquist E."/>
            <person name="Lilly W."/>
            <person name="Lucas S."/>
            <person name="Morin E."/>
            <person name="Murat C."/>
            <person name="Oguiza J.A."/>
            <person name="Park J."/>
            <person name="Pisabarro A.G."/>
            <person name="Riley R."/>
            <person name="Rosling A."/>
            <person name="Salamov A."/>
            <person name="Schmidt O."/>
            <person name="Schmutz J."/>
            <person name="Skrede I."/>
            <person name="Stenlid J."/>
            <person name="Wiebenga A."/>
            <person name="Xie X."/>
            <person name="Kuees U."/>
            <person name="Hibbett D.S."/>
            <person name="Hoffmeister D."/>
            <person name="Hoegberg N."/>
            <person name="Martin F."/>
            <person name="Grigoriev I.V."/>
            <person name="Watkinson S.C."/>
        </authorList>
    </citation>
    <scope>NUCLEOTIDE SEQUENCE [LARGE SCALE GENOMIC DNA]</scope>
    <source>
        <strain evidence="3">strain S7.3</strain>
    </source>
</reference>
<keyword evidence="3" id="KW-1185">Reference proteome</keyword>
<dbReference type="HOGENOM" id="CLU_953625_0_0_1"/>
<accession>F8QDB2</accession>
<proteinExistence type="predicted"/>
<feature type="region of interest" description="Disordered" evidence="1">
    <location>
        <begin position="1"/>
        <end position="42"/>
    </location>
</feature>
<feature type="compositionally biased region" description="Pro residues" evidence="1">
    <location>
        <begin position="1"/>
        <end position="10"/>
    </location>
</feature>
<dbReference type="EMBL" id="GL945491">
    <property type="protein sequence ID" value="EGN93583.1"/>
    <property type="molecule type" value="Genomic_DNA"/>
</dbReference>
<evidence type="ECO:0000313" key="2">
    <source>
        <dbReference type="EMBL" id="EGN93583.1"/>
    </source>
</evidence>
<dbReference type="STRING" id="936435.F8QDB2"/>
<evidence type="ECO:0000256" key="1">
    <source>
        <dbReference type="SAM" id="MobiDB-lite"/>
    </source>
</evidence>
<dbReference type="OrthoDB" id="3259848at2759"/>
<dbReference type="InParanoid" id="F8QDB2"/>
<feature type="compositionally biased region" description="Low complexity" evidence="1">
    <location>
        <begin position="11"/>
        <end position="33"/>
    </location>
</feature>
<sequence>MSLINNPPPGISINSSTNNIDNPSSGSSTQTTPSVPPAPPPFSLPTLPPLSCLLSNPPPSLFPTSYYPSIPISSLINPSGTINPILRSTNQISTNPTVPISASSNANLTNLIAAFSQFSPDSQQKAQDIITNSVPNTSAITGQPISRILFTMANELPPPLTSDFNYGVHPFIEQLACFNFHVPLTLFTTASTKKLHRETPFLKQVTVYNKQNQKLHALDLLQFPNERSMDATDWYEAWNRYTQYLDQYSDVPIAQCWKEHYTFLAKQEDFKRNFPAILEFNIEQRSSNTIQR</sequence>
<organism evidence="3">
    <name type="scientific">Serpula lacrymans var. lacrymans (strain S7.3)</name>
    <name type="common">Dry rot fungus</name>
    <dbReference type="NCBI Taxonomy" id="936435"/>
    <lineage>
        <taxon>Eukaryota</taxon>
        <taxon>Fungi</taxon>
        <taxon>Dikarya</taxon>
        <taxon>Basidiomycota</taxon>
        <taxon>Agaricomycotina</taxon>
        <taxon>Agaricomycetes</taxon>
        <taxon>Agaricomycetidae</taxon>
        <taxon>Boletales</taxon>
        <taxon>Coniophorineae</taxon>
        <taxon>Serpulaceae</taxon>
        <taxon>Serpula</taxon>
    </lineage>
</organism>
<name>F8QDB2_SERL3</name>
<evidence type="ECO:0000313" key="3">
    <source>
        <dbReference type="Proteomes" id="UP000008063"/>
    </source>
</evidence>
<dbReference type="Proteomes" id="UP000008063">
    <property type="component" value="Unassembled WGS sequence"/>
</dbReference>
<gene>
    <name evidence="2" type="ORF">SERLA73DRAFT_78465</name>
</gene>
<protein>
    <submittedName>
        <fullName evidence="2">Uncharacterized protein</fullName>
    </submittedName>
</protein>